<dbReference type="Pfam" id="PF21117">
    <property type="entry name" value="MRB1590_C"/>
    <property type="match status" value="1"/>
</dbReference>
<accession>A0A8A7KDV3</accession>
<dbReference type="PANTHER" id="PTHR38149">
    <property type="entry name" value="ATPASE"/>
    <property type="match status" value="1"/>
</dbReference>
<dbReference type="EMBL" id="CP046640">
    <property type="protein sequence ID" value="QTL99976.1"/>
    <property type="molecule type" value="Genomic_DNA"/>
</dbReference>
<dbReference type="KEGG" id="ifn:GM661_10010"/>
<name>A0A8A7KDV3_9FIRM</name>
<gene>
    <name evidence="4" type="ORF">GM661_10010</name>
</gene>
<reference evidence="4" key="1">
    <citation type="submission" date="2019-12" db="EMBL/GenBank/DDBJ databases">
        <authorList>
            <person name="zhang j."/>
            <person name="sun C.M."/>
        </authorList>
    </citation>
    <scope>NUCLEOTIDE SEQUENCE</scope>
    <source>
        <strain evidence="4">NS-1</strain>
    </source>
</reference>
<dbReference type="Proteomes" id="UP000665020">
    <property type="component" value="Chromosome"/>
</dbReference>
<feature type="domain" description="ATPase of the ABC class N-terminal" evidence="2">
    <location>
        <begin position="4"/>
        <end position="164"/>
    </location>
</feature>
<evidence type="ECO:0000259" key="3">
    <source>
        <dbReference type="Pfam" id="PF21117"/>
    </source>
</evidence>
<protein>
    <submittedName>
        <fullName evidence="4">ATPase</fullName>
    </submittedName>
</protein>
<dbReference type="InterPro" id="IPR019195">
    <property type="entry name" value="ABC_ATPase_put"/>
</dbReference>
<dbReference type="Pfam" id="PF09818">
    <property type="entry name" value="ABC_ATPase"/>
    <property type="match status" value="1"/>
</dbReference>
<dbReference type="Pfam" id="PF20446">
    <property type="entry name" value="ABC_N"/>
    <property type="match status" value="1"/>
</dbReference>
<feature type="domain" description="ATPase of the ABC class C-terminal" evidence="1">
    <location>
        <begin position="170"/>
        <end position="451"/>
    </location>
</feature>
<evidence type="ECO:0000259" key="2">
    <source>
        <dbReference type="Pfam" id="PF20446"/>
    </source>
</evidence>
<sequence>MNKEHLYKELNNIDGRGYKAYRQIQNNYYDFGKFIIGIPYVQGDPYASPSSVIIKTKGKIKDFPEWLFENEIRLQAVEDYLTRVITNNIKKYARGNRGSGKSGRINIVHTGQEVIKRTSVEFSRDYIEARLTVGLPAKGRRVLGHQAQDLFFKEIPKIAENSLFLANINQQALENHVRVVEDQHVLRELLSSQGLLAFIADGSILPRRSGVDDRPLSSNKVVPFQSPAEYELSFKLPHKGEIKGMGIKEGITLIVGGGYHGKSTLLNAIERGVYNHIPGDGREYVVTRHSAFKIRAEDGRRVERVDISPFINNLPQGETTKDFSTDNASGSTSQAANIIEALELGAGVLLIDEDTCATNFMIRDARMQKLVADKNEPITPFIDKVKPLYNEHNVSTILVVGGAGDYFDVADRVIMMNKYRPIAVTEEVKDIASKLPTKRESKLNTSFGQICQRIPEPASINPRKKGRIKVKTHGMDTIQFGRENIDLSYLEQLVNQEQSKTIADILTYAITNDIIDGQRTIREILDRIYEHLQQKGLKIISPFNSPAGAYVLPRPYEVGGALNRLRSLKIKDIIY</sequence>
<dbReference type="InterPro" id="IPR046833">
    <property type="entry name" value="ABC_N"/>
</dbReference>
<evidence type="ECO:0000259" key="1">
    <source>
        <dbReference type="Pfam" id="PF09818"/>
    </source>
</evidence>
<dbReference type="PANTHER" id="PTHR38149:SF1">
    <property type="entry name" value="ATPASE"/>
    <property type="match status" value="1"/>
</dbReference>
<dbReference type="InterPro" id="IPR046834">
    <property type="entry name" value="ABC_ATPase_C"/>
</dbReference>
<keyword evidence="5" id="KW-1185">Reference proteome</keyword>
<evidence type="ECO:0000313" key="5">
    <source>
        <dbReference type="Proteomes" id="UP000665020"/>
    </source>
</evidence>
<evidence type="ECO:0000313" key="4">
    <source>
        <dbReference type="EMBL" id="QTL99976.1"/>
    </source>
</evidence>
<proteinExistence type="predicted"/>
<organism evidence="4 5">
    <name type="scientific">Iocasia fonsfrigidae</name>
    <dbReference type="NCBI Taxonomy" id="2682810"/>
    <lineage>
        <taxon>Bacteria</taxon>
        <taxon>Bacillati</taxon>
        <taxon>Bacillota</taxon>
        <taxon>Clostridia</taxon>
        <taxon>Halanaerobiales</taxon>
        <taxon>Halanaerobiaceae</taxon>
        <taxon>Iocasia</taxon>
    </lineage>
</organism>
<dbReference type="InterPro" id="IPR049069">
    <property type="entry name" value="MRB1590-like_C"/>
</dbReference>
<dbReference type="RefSeq" id="WP_407929661.1">
    <property type="nucleotide sequence ID" value="NZ_CP046640.1"/>
</dbReference>
<dbReference type="SUPFAM" id="SSF52540">
    <property type="entry name" value="P-loop containing nucleoside triphosphate hydrolases"/>
    <property type="match status" value="1"/>
</dbReference>
<dbReference type="AlphaFoldDB" id="A0A8A7KDV3"/>
<dbReference type="InterPro" id="IPR027417">
    <property type="entry name" value="P-loop_NTPase"/>
</dbReference>
<feature type="domain" description="MRB1590-like C-terminal" evidence="3">
    <location>
        <begin position="469"/>
        <end position="571"/>
    </location>
</feature>